<dbReference type="Pfam" id="PF10163">
    <property type="entry name" value="EnY2"/>
    <property type="match status" value="1"/>
</dbReference>
<proteinExistence type="predicted"/>
<name>A0ABR2JTX4_9EUKA</name>
<sequence length="105" mass="12293">MSNIRWENVPESEVRAEVEAVLESQGESKKIRQFLLESSEVNEWRNQIIEICKKIVEEKKIDNVTPDIIYDQIAATARDTFPTSVQEEIKSRLVTFLKNQFEDHI</sequence>
<dbReference type="Gene3D" id="1.10.246.140">
    <property type="match status" value="1"/>
</dbReference>
<organism evidence="1 2">
    <name type="scientific">Tritrichomonas musculus</name>
    <dbReference type="NCBI Taxonomy" id="1915356"/>
    <lineage>
        <taxon>Eukaryota</taxon>
        <taxon>Metamonada</taxon>
        <taxon>Parabasalia</taxon>
        <taxon>Tritrichomonadida</taxon>
        <taxon>Tritrichomonadidae</taxon>
        <taxon>Tritrichomonas</taxon>
    </lineage>
</organism>
<dbReference type="PANTHER" id="PTHR12514">
    <property type="entry name" value="ENHANCER OF YELLOW 2 TRANSCRIPTION FACTOR"/>
    <property type="match status" value="1"/>
</dbReference>
<evidence type="ECO:0000313" key="2">
    <source>
        <dbReference type="Proteomes" id="UP001470230"/>
    </source>
</evidence>
<accession>A0ABR2JTX4</accession>
<gene>
    <name evidence="1" type="ORF">M9Y10_044551</name>
</gene>
<dbReference type="EMBL" id="JAPFFF010000009">
    <property type="protein sequence ID" value="KAK8881913.1"/>
    <property type="molecule type" value="Genomic_DNA"/>
</dbReference>
<evidence type="ECO:0000313" key="1">
    <source>
        <dbReference type="EMBL" id="KAK8881913.1"/>
    </source>
</evidence>
<reference evidence="1 2" key="1">
    <citation type="submission" date="2024-04" db="EMBL/GenBank/DDBJ databases">
        <title>Tritrichomonas musculus Genome.</title>
        <authorList>
            <person name="Alves-Ferreira E."/>
            <person name="Grigg M."/>
            <person name="Lorenzi H."/>
            <person name="Galac M."/>
        </authorList>
    </citation>
    <scope>NUCLEOTIDE SEQUENCE [LARGE SCALE GENOMIC DNA]</scope>
    <source>
        <strain evidence="1 2">EAF2021</strain>
    </source>
</reference>
<dbReference type="InterPro" id="IPR038212">
    <property type="entry name" value="TF_EnY2_sf"/>
</dbReference>
<dbReference type="Proteomes" id="UP001470230">
    <property type="component" value="Unassembled WGS sequence"/>
</dbReference>
<keyword evidence="2" id="KW-1185">Reference proteome</keyword>
<dbReference type="InterPro" id="IPR018783">
    <property type="entry name" value="TF_ENY2"/>
</dbReference>
<protein>
    <submittedName>
        <fullName evidence="1">Transcription and mRNA export factor eny2</fullName>
    </submittedName>
</protein>
<comment type="caution">
    <text evidence="1">The sequence shown here is derived from an EMBL/GenBank/DDBJ whole genome shotgun (WGS) entry which is preliminary data.</text>
</comment>